<dbReference type="Proteomes" id="UP000701801">
    <property type="component" value="Unassembled WGS sequence"/>
</dbReference>
<organism evidence="1 2">
    <name type="scientific">Hymenoscyphus albidus</name>
    <dbReference type="NCBI Taxonomy" id="595503"/>
    <lineage>
        <taxon>Eukaryota</taxon>
        <taxon>Fungi</taxon>
        <taxon>Dikarya</taxon>
        <taxon>Ascomycota</taxon>
        <taxon>Pezizomycotina</taxon>
        <taxon>Leotiomycetes</taxon>
        <taxon>Helotiales</taxon>
        <taxon>Helotiaceae</taxon>
        <taxon>Hymenoscyphus</taxon>
    </lineage>
</organism>
<proteinExistence type="predicted"/>
<evidence type="ECO:0000313" key="2">
    <source>
        <dbReference type="Proteomes" id="UP000701801"/>
    </source>
</evidence>
<sequence>MASWNSQYGYSVVVAGFRTGITLGEPHVVIPVTVDAQDQALAIGSKLSFRILRDTWASLYLELDAVQGSTRSILLLSTELQKDVARFTLKAKLTDVSSHWFCGACSLATALM</sequence>
<accession>A0A9N9Q6E7</accession>
<protein>
    <submittedName>
        <fullName evidence="1">Uncharacterized protein</fullName>
    </submittedName>
</protein>
<dbReference type="EMBL" id="CAJVRM010000195">
    <property type="protein sequence ID" value="CAG8976874.1"/>
    <property type="molecule type" value="Genomic_DNA"/>
</dbReference>
<evidence type="ECO:0000313" key="1">
    <source>
        <dbReference type="EMBL" id="CAG8976874.1"/>
    </source>
</evidence>
<name>A0A9N9Q6E7_9HELO</name>
<keyword evidence="2" id="KW-1185">Reference proteome</keyword>
<gene>
    <name evidence="1" type="ORF">HYALB_00003485</name>
</gene>
<comment type="caution">
    <text evidence="1">The sequence shown here is derived from an EMBL/GenBank/DDBJ whole genome shotgun (WGS) entry which is preliminary data.</text>
</comment>
<dbReference type="AlphaFoldDB" id="A0A9N9Q6E7"/>
<reference evidence="1" key="1">
    <citation type="submission" date="2021-07" db="EMBL/GenBank/DDBJ databases">
        <authorList>
            <person name="Durling M."/>
        </authorList>
    </citation>
    <scope>NUCLEOTIDE SEQUENCE</scope>
</reference>